<feature type="domain" description="Peptidase S54 rhomboid" evidence="9">
    <location>
        <begin position="83"/>
        <end position="209"/>
    </location>
</feature>
<name>A0A0H4XBN7_9BACT</name>
<dbReference type="PATRIC" id="fig|1297742.4.peg.2292"/>
<dbReference type="SUPFAM" id="SSF144091">
    <property type="entry name" value="Rhomboid-like"/>
    <property type="match status" value="1"/>
</dbReference>
<comment type="subcellular location">
    <subcellularLocation>
        <location evidence="1">Membrane</location>
        <topology evidence="1">Multi-pass membrane protein</topology>
    </subcellularLocation>
</comment>
<feature type="transmembrane region" description="Helical" evidence="8">
    <location>
        <begin position="148"/>
        <end position="167"/>
    </location>
</feature>
<feature type="transmembrane region" description="Helical" evidence="8">
    <location>
        <begin position="215"/>
        <end position="235"/>
    </location>
</feature>
<protein>
    <submittedName>
        <fullName evidence="10">Rhomboid family protein</fullName>
    </submittedName>
</protein>
<dbReference type="EMBL" id="CP012109">
    <property type="protein sequence ID" value="AKQ65357.1"/>
    <property type="molecule type" value="Genomic_DNA"/>
</dbReference>
<feature type="transmembrane region" description="Helical" evidence="8">
    <location>
        <begin position="98"/>
        <end position="115"/>
    </location>
</feature>
<evidence type="ECO:0000259" key="9">
    <source>
        <dbReference type="Pfam" id="PF01694"/>
    </source>
</evidence>
<dbReference type="AlphaFoldDB" id="A0A0H4XBN7"/>
<dbReference type="RefSeq" id="WP_002636691.1">
    <property type="nucleotide sequence ID" value="NZ_CP012109.1"/>
</dbReference>
<evidence type="ECO:0000256" key="3">
    <source>
        <dbReference type="ARBA" id="ARBA00022692"/>
    </source>
</evidence>
<dbReference type="InterPro" id="IPR035952">
    <property type="entry name" value="Rhomboid-like_sf"/>
</dbReference>
<proteinExistence type="inferred from homology"/>
<evidence type="ECO:0000256" key="5">
    <source>
        <dbReference type="ARBA" id="ARBA00022989"/>
    </source>
</evidence>
<evidence type="ECO:0000256" key="1">
    <source>
        <dbReference type="ARBA" id="ARBA00004141"/>
    </source>
</evidence>
<dbReference type="Gene3D" id="1.20.1540.10">
    <property type="entry name" value="Rhomboid-like"/>
    <property type="match status" value="1"/>
</dbReference>
<dbReference type="STRING" id="1297742.A176_002269"/>
<evidence type="ECO:0000256" key="7">
    <source>
        <dbReference type="SAM" id="MobiDB-lite"/>
    </source>
</evidence>
<evidence type="ECO:0000256" key="4">
    <source>
        <dbReference type="ARBA" id="ARBA00022801"/>
    </source>
</evidence>
<keyword evidence="4" id="KW-0378">Hydrolase</keyword>
<dbReference type="InterPro" id="IPR022764">
    <property type="entry name" value="Peptidase_S54_rhomboid_dom"/>
</dbReference>
<feature type="transmembrane region" description="Helical" evidence="8">
    <location>
        <begin position="174"/>
        <end position="195"/>
    </location>
</feature>
<keyword evidence="6 8" id="KW-0472">Membrane</keyword>
<accession>A0A0H4XBN7</accession>
<evidence type="ECO:0000313" key="11">
    <source>
        <dbReference type="Proteomes" id="UP000009026"/>
    </source>
</evidence>
<dbReference type="GO" id="GO:0016020">
    <property type="term" value="C:membrane"/>
    <property type="evidence" value="ECO:0007669"/>
    <property type="project" value="UniProtKB-SubCell"/>
</dbReference>
<keyword evidence="3 8" id="KW-0812">Transmembrane</keyword>
<sequence length="243" mass="25664">MSSRPRRILDAPPSGPGADGPGPRQSVPGPPLPRPWVCYVIIAGAVGMFLAEQLLAISMRVSSPSGSIVLPPLALYGPAVQAGQYWRLLGAVLEHGGAIHLLFNMSVVVTLGFTLERGIGSLRFLGLSLVTALGASAFSLIFDFDVPTVGASGMILGWAGAMLPVATREGRRDLFIWLAQVAVLSLLPFVSWAGHLGGFLFGLPCGLALRMGRQVYARALPIILFITLVVALYAAHPERRGGF</sequence>
<dbReference type="PANTHER" id="PTHR43731:SF14">
    <property type="entry name" value="PRESENILIN-ASSOCIATED RHOMBOID-LIKE PROTEIN, MITOCHONDRIAL"/>
    <property type="match status" value="1"/>
</dbReference>
<feature type="transmembrane region" description="Helical" evidence="8">
    <location>
        <begin position="122"/>
        <end position="142"/>
    </location>
</feature>
<evidence type="ECO:0000256" key="8">
    <source>
        <dbReference type="SAM" id="Phobius"/>
    </source>
</evidence>
<evidence type="ECO:0000256" key="2">
    <source>
        <dbReference type="ARBA" id="ARBA00009045"/>
    </source>
</evidence>
<keyword evidence="5 8" id="KW-1133">Transmembrane helix</keyword>
<dbReference type="GO" id="GO:0004252">
    <property type="term" value="F:serine-type endopeptidase activity"/>
    <property type="evidence" value="ECO:0007669"/>
    <property type="project" value="InterPro"/>
</dbReference>
<organism evidence="10 11">
    <name type="scientific">Pseudomyxococcus hansupus</name>
    <dbReference type="NCBI Taxonomy" id="1297742"/>
    <lineage>
        <taxon>Bacteria</taxon>
        <taxon>Pseudomonadati</taxon>
        <taxon>Myxococcota</taxon>
        <taxon>Myxococcia</taxon>
        <taxon>Myxococcales</taxon>
        <taxon>Cystobacterineae</taxon>
        <taxon>Myxococcaceae</taxon>
        <taxon>Pseudomyxococcus</taxon>
    </lineage>
</organism>
<reference evidence="10 11" key="1">
    <citation type="journal article" date="2016" name="PLoS ONE">
        <title>Complete Genome Sequence and Comparative Genomics of a Novel Myxobacterium Myxococcus hansupus.</title>
        <authorList>
            <person name="Sharma G."/>
            <person name="Narwani T."/>
            <person name="Subramanian S."/>
        </authorList>
    </citation>
    <scope>NUCLEOTIDE SEQUENCE [LARGE SCALE GENOMIC DNA]</scope>
    <source>
        <strain evidence="11">mixupus</strain>
    </source>
</reference>
<dbReference type="InterPro" id="IPR050925">
    <property type="entry name" value="Rhomboid_protease_S54"/>
</dbReference>
<dbReference type="Pfam" id="PF01694">
    <property type="entry name" value="Rhomboid"/>
    <property type="match status" value="1"/>
</dbReference>
<feature type="region of interest" description="Disordered" evidence="7">
    <location>
        <begin position="1"/>
        <end position="27"/>
    </location>
</feature>
<feature type="transmembrane region" description="Helical" evidence="8">
    <location>
        <begin position="36"/>
        <end position="56"/>
    </location>
</feature>
<dbReference type="OrthoDB" id="9813074at2"/>
<comment type="similarity">
    <text evidence="2">Belongs to the peptidase S54 family.</text>
</comment>
<gene>
    <name evidence="10" type="ORF">A176_002269</name>
</gene>
<dbReference type="eggNOG" id="COG0705">
    <property type="taxonomic scope" value="Bacteria"/>
</dbReference>
<keyword evidence="11" id="KW-1185">Reference proteome</keyword>
<dbReference type="Proteomes" id="UP000009026">
    <property type="component" value="Chromosome"/>
</dbReference>
<evidence type="ECO:0000256" key="6">
    <source>
        <dbReference type="ARBA" id="ARBA00023136"/>
    </source>
</evidence>
<evidence type="ECO:0000313" key="10">
    <source>
        <dbReference type="EMBL" id="AKQ65357.1"/>
    </source>
</evidence>
<dbReference type="PANTHER" id="PTHR43731">
    <property type="entry name" value="RHOMBOID PROTEASE"/>
    <property type="match status" value="1"/>
</dbReference>
<dbReference type="KEGG" id="mym:A176_002269"/>